<feature type="transmembrane region" description="Helical" evidence="1">
    <location>
        <begin position="26"/>
        <end position="46"/>
    </location>
</feature>
<feature type="transmembrane region" description="Helical" evidence="1">
    <location>
        <begin position="99"/>
        <end position="121"/>
    </location>
</feature>
<keyword evidence="1" id="KW-0472">Membrane</keyword>
<proteinExistence type="predicted"/>
<name>A0A5B7E8H4_PORTR</name>
<comment type="caution">
    <text evidence="2">The sequence shown here is derived from an EMBL/GenBank/DDBJ whole genome shotgun (WGS) entry which is preliminary data.</text>
</comment>
<sequence length="173" mass="18808">MRSRTSNSPSPQGTTTRTDPKHTVTFISLVLLLAACTSSATLQALVALSRPVRHSSGVLLRMASGKLPGSAMFTLPAGISSPRQPPAHNHLFQSLSPTTMFDATSCLSLVLSMYSSLYAHFVKSRSGRRLLHTLKGIKRYTNPSRCCVTTEGQSRQTVDWRSGGRGGVPWRQH</sequence>
<gene>
    <name evidence="2" type="ORF">E2C01_022282</name>
</gene>
<reference evidence="2 3" key="1">
    <citation type="submission" date="2019-05" db="EMBL/GenBank/DDBJ databases">
        <title>Another draft genome of Portunus trituberculatus and its Hox gene families provides insights of decapod evolution.</title>
        <authorList>
            <person name="Jeong J.-H."/>
            <person name="Song I."/>
            <person name="Kim S."/>
            <person name="Choi T."/>
            <person name="Kim D."/>
            <person name="Ryu S."/>
            <person name="Kim W."/>
        </authorList>
    </citation>
    <scope>NUCLEOTIDE SEQUENCE [LARGE SCALE GENOMIC DNA]</scope>
    <source>
        <tissue evidence="2">Muscle</tissue>
    </source>
</reference>
<evidence type="ECO:0000313" key="2">
    <source>
        <dbReference type="EMBL" id="MPC29064.1"/>
    </source>
</evidence>
<dbReference type="Proteomes" id="UP000324222">
    <property type="component" value="Unassembled WGS sequence"/>
</dbReference>
<keyword evidence="3" id="KW-1185">Reference proteome</keyword>
<keyword evidence="1" id="KW-1133">Transmembrane helix</keyword>
<protein>
    <submittedName>
        <fullName evidence="2">Uncharacterized protein</fullName>
    </submittedName>
</protein>
<organism evidence="2 3">
    <name type="scientific">Portunus trituberculatus</name>
    <name type="common">Swimming crab</name>
    <name type="synonym">Neptunus trituberculatus</name>
    <dbReference type="NCBI Taxonomy" id="210409"/>
    <lineage>
        <taxon>Eukaryota</taxon>
        <taxon>Metazoa</taxon>
        <taxon>Ecdysozoa</taxon>
        <taxon>Arthropoda</taxon>
        <taxon>Crustacea</taxon>
        <taxon>Multicrustacea</taxon>
        <taxon>Malacostraca</taxon>
        <taxon>Eumalacostraca</taxon>
        <taxon>Eucarida</taxon>
        <taxon>Decapoda</taxon>
        <taxon>Pleocyemata</taxon>
        <taxon>Brachyura</taxon>
        <taxon>Eubrachyura</taxon>
        <taxon>Portunoidea</taxon>
        <taxon>Portunidae</taxon>
        <taxon>Portuninae</taxon>
        <taxon>Portunus</taxon>
    </lineage>
</organism>
<dbReference type="AlphaFoldDB" id="A0A5B7E8H4"/>
<evidence type="ECO:0000256" key="1">
    <source>
        <dbReference type="SAM" id="Phobius"/>
    </source>
</evidence>
<evidence type="ECO:0000313" key="3">
    <source>
        <dbReference type="Proteomes" id="UP000324222"/>
    </source>
</evidence>
<dbReference type="EMBL" id="VSRR010002009">
    <property type="protein sequence ID" value="MPC29064.1"/>
    <property type="molecule type" value="Genomic_DNA"/>
</dbReference>
<accession>A0A5B7E8H4</accession>
<keyword evidence="1" id="KW-0812">Transmembrane</keyword>